<sequence length="315" mass="34986">MTGRPTASINMLEARANLLAKLRSFFEARQSLEVDVPVIATAPASDPWLDSFTVHDPAGIHIGYLLTSPETYLKRLLSKYPCPLHSIGKAYRANEDGPQHAIEFTMLEWYRPTAVRPFEEMICEMQDLVETLTEFGRPKVVSYRDLFMSVFGLNPHDAEANDLVHFASDLLGSKATATMDLDSLLNVLFATKVEPHLVNHIVIDFPVIQSALARIGIVDGESVAKRAELYIAGSEIANGYYELTDLVEQSERFEMDHQRRDALHRPTLPTDQALLNALTTGLPESYGVALGVDRLLKVVTNVGTLSECMTFTGHL</sequence>
<keyword evidence="2" id="KW-0547">Nucleotide-binding</keyword>
<dbReference type="Pfam" id="PF00152">
    <property type="entry name" value="tRNA-synt_2"/>
    <property type="match status" value="1"/>
</dbReference>
<dbReference type="PANTHER" id="PTHR42918:SF6">
    <property type="entry name" value="ELONGATION FACTOR P--(R)-BETA-LYSINE LIGASE"/>
    <property type="match status" value="1"/>
</dbReference>
<dbReference type="GO" id="GO:0005524">
    <property type="term" value="F:ATP binding"/>
    <property type="evidence" value="ECO:0007669"/>
    <property type="project" value="InterPro"/>
</dbReference>
<dbReference type="InterPro" id="IPR045864">
    <property type="entry name" value="aa-tRNA-synth_II/BPL/LPL"/>
</dbReference>
<dbReference type="PROSITE" id="PS50862">
    <property type="entry name" value="AA_TRNA_LIGASE_II"/>
    <property type="match status" value="1"/>
</dbReference>
<dbReference type="AlphaFoldDB" id="A0A0U2XMI6"/>
<dbReference type="GO" id="GO:0000049">
    <property type="term" value="F:tRNA binding"/>
    <property type="evidence" value="ECO:0007669"/>
    <property type="project" value="TreeGrafter"/>
</dbReference>
<reference evidence="5" key="1">
    <citation type="journal article" date="2016" name="ISME J.">
        <title>Functional metagenomic screen reveals new and diverse microbial rhodopsins.</title>
        <authorList>
            <person name="Pushkarev A."/>
            <person name="Beja O."/>
        </authorList>
    </citation>
    <scope>NUCLEOTIDE SEQUENCE</scope>
</reference>
<protein>
    <recommendedName>
        <fullName evidence="4">Aminoacyl-transfer RNA synthetases class-II family profile domain-containing protein</fullName>
    </recommendedName>
</protein>
<dbReference type="GO" id="GO:0006430">
    <property type="term" value="P:lysyl-tRNA aminoacylation"/>
    <property type="evidence" value="ECO:0007669"/>
    <property type="project" value="TreeGrafter"/>
</dbReference>
<evidence type="ECO:0000256" key="3">
    <source>
        <dbReference type="ARBA" id="ARBA00022840"/>
    </source>
</evidence>
<keyword evidence="3" id="KW-0067">ATP-binding</keyword>
<evidence type="ECO:0000259" key="4">
    <source>
        <dbReference type="PROSITE" id="PS50862"/>
    </source>
</evidence>
<evidence type="ECO:0000313" key="5">
    <source>
        <dbReference type="EMBL" id="ALS56043.1"/>
    </source>
</evidence>
<dbReference type="EMBL" id="KT201085">
    <property type="protein sequence ID" value="ALS56043.1"/>
    <property type="molecule type" value="Genomic_DNA"/>
</dbReference>
<dbReference type="GO" id="GO:0004824">
    <property type="term" value="F:lysine-tRNA ligase activity"/>
    <property type="evidence" value="ECO:0007669"/>
    <property type="project" value="TreeGrafter"/>
</dbReference>
<keyword evidence="1" id="KW-0436">Ligase</keyword>
<name>A0A0U2XMI6_9BACT</name>
<dbReference type="Gene3D" id="3.30.930.10">
    <property type="entry name" value="Bira Bifunctional Protein, Domain 2"/>
    <property type="match status" value="1"/>
</dbReference>
<evidence type="ECO:0000256" key="1">
    <source>
        <dbReference type="ARBA" id="ARBA00022598"/>
    </source>
</evidence>
<accession>A0A0U2XMI6</accession>
<feature type="domain" description="Aminoacyl-transfer RNA synthetases class-II family profile" evidence="4">
    <location>
        <begin position="15"/>
        <end position="315"/>
    </location>
</feature>
<dbReference type="InterPro" id="IPR006195">
    <property type="entry name" value="aa-tRNA-synth_II"/>
</dbReference>
<proteinExistence type="predicted"/>
<organism evidence="5">
    <name type="scientific">uncultured bacterium EIL107F05</name>
    <dbReference type="NCBI Taxonomy" id="1768198"/>
    <lineage>
        <taxon>Bacteria</taxon>
        <taxon>environmental samples</taxon>
    </lineage>
</organism>
<dbReference type="GO" id="GO:0005829">
    <property type="term" value="C:cytosol"/>
    <property type="evidence" value="ECO:0007669"/>
    <property type="project" value="TreeGrafter"/>
</dbReference>
<dbReference type="SUPFAM" id="SSF55681">
    <property type="entry name" value="Class II aaRS and biotin synthetases"/>
    <property type="match status" value="1"/>
</dbReference>
<dbReference type="InterPro" id="IPR004364">
    <property type="entry name" value="Aa-tRNA-synt_II"/>
</dbReference>
<evidence type="ECO:0000256" key="2">
    <source>
        <dbReference type="ARBA" id="ARBA00022741"/>
    </source>
</evidence>
<dbReference type="PANTHER" id="PTHR42918">
    <property type="entry name" value="LYSYL-TRNA SYNTHETASE"/>
    <property type="match status" value="1"/>
</dbReference>